<feature type="domain" description="Beta-lactamase class A catalytic" evidence="1">
    <location>
        <begin position="117"/>
        <end position="218"/>
    </location>
</feature>
<proteinExistence type="predicted"/>
<protein>
    <submittedName>
        <fullName evidence="2">Serine hydrolase</fullName>
    </submittedName>
</protein>
<evidence type="ECO:0000313" key="3">
    <source>
        <dbReference type="Proteomes" id="UP000238762"/>
    </source>
</evidence>
<comment type="caution">
    <text evidence="2">The sequence shown here is derived from an EMBL/GenBank/DDBJ whole genome shotgun (WGS) entry which is preliminary data.</text>
</comment>
<organism evidence="2 3">
    <name type="scientific">Merismopedia glauca CCAP 1448/3</name>
    <dbReference type="NCBI Taxonomy" id="1296344"/>
    <lineage>
        <taxon>Bacteria</taxon>
        <taxon>Bacillati</taxon>
        <taxon>Cyanobacteriota</taxon>
        <taxon>Cyanophyceae</taxon>
        <taxon>Synechococcales</taxon>
        <taxon>Merismopediaceae</taxon>
        <taxon>Merismopedia</taxon>
    </lineage>
</organism>
<name>A0A2T1C054_9CYAN</name>
<dbReference type="Proteomes" id="UP000238762">
    <property type="component" value="Unassembled WGS sequence"/>
</dbReference>
<dbReference type="PANTHER" id="PTHR35333:SF5">
    <property type="entry name" value="CONSERVED LIPOPROTEIN LPQF-RELATED"/>
    <property type="match status" value="1"/>
</dbReference>
<dbReference type="GO" id="GO:0046677">
    <property type="term" value="P:response to antibiotic"/>
    <property type="evidence" value="ECO:0007669"/>
    <property type="project" value="InterPro"/>
</dbReference>
<dbReference type="PANTHER" id="PTHR35333">
    <property type="entry name" value="BETA-LACTAMASE"/>
    <property type="match status" value="1"/>
</dbReference>
<dbReference type="Gene3D" id="3.40.710.10">
    <property type="entry name" value="DD-peptidase/beta-lactamase superfamily"/>
    <property type="match status" value="1"/>
</dbReference>
<dbReference type="GO" id="GO:0030655">
    <property type="term" value="P:beta-lactam antibiotic catabolic process"/>
    <property type="evidence" value="ECO:0007669"/>
    <property type="project" value="InterPro"/>
</dbReference>
<dbReference type="OrthoDB" id="9775096at2"/>
<sequence length="375" mass="41590">MPPNITNEAAIERLFTAKKVLPEWFTSTFLAQISISKIEQIISSIKTELGVYQKIEATDSEYIITFAKGKVSSKIALDTEGKIGYLLFTPVTAGIRVEDAIAQFKKLPGKVAFLVTENKSEIAALNADKPLAVASAFKLAVLDILQSQIAAKKHSWDEVVALKSTWKSLPSGMLQDWPDGSLITIQTLASLMISISDNTATDALINIVGRENIESVSDRNLPFITTRENFTLKIPNNASLLQRYLQGNTSERRDVLAQIDKAAKPDLTEFISSKINIEIEWFFTTKELCNLMEKVAPLPLMSINPGTGITNPQDWEKVAFKGGSEPGVYQLTTWLKAKTGKKYCISATWNHDQTLDEARFVELYKGVITGLKERN</sequence>
<keyword evidence="2" id="KW-0378">Hydrolase</keyword>
<dbReference type="Pfam" id="PF13354">
    <property type="entry name" value="Beta-lactamase2"/>
    <property type="match status" value="1"/>
</dbReference>
<dbReference type="SUPFAM" id="SSF56601">
    <property type="entry name" value="beta-lactamase/transpeptidase-like"/>
    <property type="match status" value="1"/>
</dbReference>
<dbReference type="AlphaFoldDB" id="A0A2T1C054"/>
<keyword evidence="3" id="KW-1185">Reference proteome</keyword>
<dbReference type="InterPro" id="IPR000871">
    <property type="entry name" value="Beta-lactam_class-A"/>
</dbReference>
<dbReference type="InterPro" id="IPR012338">
    <property type="entry name" value="Beta-lactam/transpept-like"/>
</dbReference>
<evidence type="ECO:0000259" key="1">
    <source>
        <dbReference type="Pfam" id="PF13354"/>
    </source>
</evidence>
<reference evidence="2 3" key="1">
    <citation type="submission" date="2018-02" db="EMBL/GenBank/DDBJ databases">
        <authorList>
            <person name="Cohen D.B."/>
            <person name="Kent A.D."/>
        </authorList>
    </citation>
    <scope>NUCLEOTIDE SEQUENCE [LARGE SCALE GENOMIC DNA]</scope>
    <source>
        <strain evidence="2 3">CCAP 1448/3</strain>
    </source>
</reference>
<dbReference type="GO" id="GO:0008800">
    <property type="term" value="F:beta-lactamase activity"/>
    <property type="evidence" value="ECO:0007669"/>
    <property type="project" value="InterPro"/>
</dbReference>
<dbReference type="InterPro" id="IPR045155">
    <property type="entry name" value="Beta-lactam_cat"/>
</dbReference>
<evidence type="ECO:0000313" key="2">
    <source>
        <dbReference type="EMBL" id="PSB01622.1"/>
    </source>
</evidence>
<gene>
    <name evidence="2" type="ORF">C7B64_17390</name>
</gene>
<accession>A0A2T1C054</accession>
<dbReference type="EMBL" id="PVWJ01000097">
    <property type="protein sequence ID" value="PSB01622.1"/>
    <property type="molecule type" value="Genomic_DNA"/>
</dbReference>
<reference evidence="2 3" key="2">
    <citation type="submission" date="2018-03" db="EMBL/GenBank/DDBJ databases">
        <title>The ancient ancestry and fast evolution of plastids.</title>
        <authorList>
            <person name="Moore K.R."/>
            <person name="Magnabosco C."/>
            <person name="Momper L."/>
            <person name="Gold D.A."/>
            <person name="Bosak T."/>
            <person name="Fournier G.P."/>
        </authorList>
    </citation>
    <scope>NUCLEOTIDE SEQUENCE [LARGE SCALE GENOMIC DNA]</scope>
    <source>
        <strain evidence="2 3">CCAP 1448/3</strain>
    </source>
</reference>